<keyword evidence="2" id="KW-1185">Reference proteome</keyword>
<dbReference type="InterPro" id="IPR015943">
    <property type="entry name" value="WD40/YVTN_repeat-like_dom_sf"/>
</dbReference>
<name>K2R131_9HYPH</name>
<dbReference type="STRING" id="1156935.QWE_00020"/>
<dbReference type="AlphaFoldDB" id="K2R131"/>
<dbReference type="Proteomes" id="UP000007123">
    <property type="component" value="Unassembled WGS sequence"/>
</dbReference>
<dbReference type="eggNOG" id="ENOG502ZMR8">
    <property type="taxonomic scope" value="Bacteria"/>
</dbReference>
<accession>K2R131</accession>
<dbReference type="Gene3D" id="2.130.10.10">
    <property type="entry name" value="YVTN repeat-like/Quinoprotein amine dehydrogenase"/>
    <property type="match status" value="1"/>
</dbReference>
<sequence length="285" mass="31093">MIAAAVVGVAVLAGLGWMIWWSLGTCRPLDRLLGLSGCTHNLELIDFTPLTHTTMTPTQVDGMASLFGQVRTADGYRPGLIRLDPMTGREEGRYPLAIQNGFTSVVLSSDGKRAAIGCSQRRNCLENDDSHAVIEVANGRLIETIDLGLDVYPRTFPGEPAPGAPFNYNAQFVDNGQKVVTADEERRLVLQDLAGNDVAVLESRYTPMDNWLTVSPSSRYVAMLQRSDRSGASVKIWDSGNGVLVGAFQIGGDSRIGVAWAHDETAVFAVVNSDRQRRHLRRFAF</sequence>
<gene>
    <name evidence="1" type="ORF">QWE_00020</name>
</gene>
<dbReference type="EMBL" id="ALJF01000001">
    <property type="protein sequence ID" value="EKF61542.1"/>
    <property type="molecule type" value="Genomic_DNA"/>
</dbReference>
<protein>
    <submittedName>
        <fullName evidence="1">Uncharacterized protein</fullName>
    </submittedName>
</protein>
<reference evidence="1 2" key="1">
    <citation type="journal article" date="2012" name="J. Bacteriol.">
        <title>Draft Genome Sequence of Agrobacterium albertimagni Strain AOL15.</title>
        <authorList>
            <person name="Trimble W.L."/>
            <person name="Phung le T."/>
            <person name="Meyer F."/>
            <person name="Gilbert J.A."/>
            <person name="Silver S."/>
        </authorList>
    </citation>
    <scope>NUCLEOTIDE SEQUENCE [LARGE SCALE GENOMIC DNA]</scope>
    <source>
        <strain evidence="1 2">AOL15</strain>
    </source>
</reference>
<proteinExistence type="predicted"/>
<evidence type="ECO:0000313" key="1">
    <source>
        <dbReference type="EMBL" id="EKF61542.1"/>
    </source>
</evidence>
<dbReference type="SUPFAM" id="SSF82171">
    <property type="entry name" value="DPP6 N-terminal domain-like"/>
    <property type="match status" value="1"/>
</dbReference>
<dbReference type="PATRIC" id="fig|1156935.5.peg.3"/>
<comment type="caution">
    <text evidence="1">The sequence shown here is derived from an EMBL/GenBank/DDBJ whole genome shotgun (WGS) entry which is preliminary data.</text>
</comment>
<evidence type="ECO:0000313" key="2">
    <source>
        <dbReference type="Proteomes" id="UP000007123"/>
    </source>
</evidence>
<organism evidence="1 2">
    <name type="scientific">Agrobacterium albertimagni AOL15</name>
    <dbReference type="NCBI Taxonomy" id="1156935"/>
    <lineage>
        <taxon>Bacteria</taxon>
        <taxon>Pseudomonadati</taxon>
        <taxon>Pseudomonadota</taxon>
        <taxon>Alphaproteobacteria</taxon>
        <taxon>Hyphomicrobiales</taxon>
        <taxon>Rhizobiaceae</taxon>
        <taxon>Rhizobium/Agrobacterium group</taxon>
        <taxon>Agrobacterium</taxon>
    </lineage>
</organism>